<accession>A0A8H3FM89</accession>
<dbReference type="Proteomes" id="UP000664521">
    <property type="component" value="Unassembled WGS sequence"/>
</dbReference>
<feature type="region of interest" description="Disordered" evidence="1">
    <location>
        <begin position="89"/>
        <end position="148"/>
    </location>
</feature>
<organism evidence="2 3">
    <name type="scientific">Heterodermia speciosa</name>
    <dbReference type="NCBI Taxonomy" id="116794"/>
    <lineage>
        <taxon>Eukaryota</taxon>
        <taxon>Fungi</taxon>
        <taxon>Dikarya</taxon>
        <taxon>Ascomycota</taxon>
        <taxon>Pezizomycotina</taxon>
        <taxon>Lecanoromycetes</taxon>
        <taxon>OSLEUM clade</taxon>
        <taxon>Lecanoromycetidae</taxon>
        <taxon>Caliciales</taxon>
        <taxon>Physciaceae</taxon>
        <taxon>Heterodermia</taxon>
    </lineage>
</organism>
<evidence type="ECO:0000313" key="3">
    <source>
        <dbReference type="Proteomes" id="UP000664521"/>
    </source>
</evidence>
<dbReference type="EMBL" id="CAJPDS010000038">
    <property type="protein sequence ID" value="CAF9925397.1"/>
    <property type="molecule type" value="Genomic_DNA"/>
</dbReference>
<keyword evidence="3" id="KW-1185">Reference proteome</keyword>
<feature type="compositionally biased region" description="Polar residues" evidence="1">
    <location>
        <begin position="100"/>
        <end position="110"/>
    </location>
</feature>
<feature type="region of interest" description="Disordered" evidence="1">
    <location>
        <begin position="1"/>
        <end position="31"/>
    </location>
</feature>
<evidence type="ECO:0000256" key="1">
    <source>
        <dbReference type="SAM" id="MobiDB-lite"/>
    </source>
</evidence>
<feature type="compositionally biased region" description="Basic and acidic residues" evidence="1">
    <location>
        <begin position="136"/>
        <end position="148"/>
    </location>
</feature>
<proteinExistence type="predicted"/>
<comment type="caution">
    <text evidence="2">The sequence shown here is derived from an EMBL/GenBank/DDBJ whole genome shotgun (WGS) entry which is preliminary data.</text>
</comment>
<protein>
    <submittedName>
        <fullName evidence="2">Uncharacterized protein</fullName>
    </submittedName>
</protein>
<name>A0A8H3FM89_9LECA</name>
<reference evidence="2" key="1">
    <citation type="submission" date="2021-03" db="EMBL/GenBank/DDBJ databases">
        <authorList>
            <person name="Tagirdzhanova G."/>
        </authorList>
    </citation>
    <scope>NUCLEOTIDE SEQUENCE</scope>
</reference>
<dbReference type="AlphaFoldDB" id="A0A8H3FM89"/>
<sequence>MAPKEQSKSEDVKKLEESREQEIQKERDRKRQYHDLLDQVDEITRTRGWKAAVCGLGKQKMNSNRPQYCLPSSSTNNFWRISIQSARRLPQPDYPERQRFSFTPLDSQGSRFDAGEPSQLPYFQFPGPANDQSSARGDDGKKKSLQKGEEYLVKRERGIRGFEMRTAVDQKSQRWAKSSSILEINLVYADQDTNTGGVVAVIEQSGLKFKGTAEWRRMECGRKISQGQEAGSRVTLRVTGWACSRPRGRPHAMEIPNPAQHLMPR</sequence>
<gene>
    <name evidence="2" type="ORF">HETSPECPRED_005825</name>
</gene>
<evidence type="ECO:0000313" key="2">
    <source>
        <dbReference type="EMBL" id="CAF9925397.1"/>
    </source>
</evidence>